<dbReference type="AlphaFoldDB" id="A0AAV7VDH2"/>
<protein>
    <submittedName>
        <fullName evidence="2">Uncharacterized protein</fullName>
    </submittedName>
</protein>
<feature type="compositionally biased region" description="Basic and acidic residues" evidence="1">
    <location>
        <begin position="16"/>
        <end position="30"/>
    </location>
</feature>
<proteinExistence type="predicted"/>
<evidence type="ECO:0000256" key="1">
    <source>
        <dbReference type="SAM" id="MobiDB-lite"/>
    </source>
</evidence>
<dbReference type="Proteomes" id="UP001066276">
    <property type="component" value="Chromosome 2_1"/>
</dbReference>
<feature type="compositionally biased region" description="Basic and acidic residues" evidence="1">
    <location>
        <begin position="91"/>
        <end position="116"/>
    </location>
</feature>
<sequence>MFEGTAGSSRGAGIRECCRGEEDDQREKEGRHGRRGGPPTLPGVLAVGSVAEERKTTEGKKKEGMDDWESRDVCSGSPSWAEAAAPSADYSPKENTKKPVVPSRDEGDRLREAGRECQPHFRRSMADTGCVIWS</sequence>
<accession>A0AAV7VDH2</accession>
<comment type="caution">
    <text evidence="2">The sequence shown here is derived from an EMBL/GenBank/DDBJ whole genome shotgun (WGS) entry which is preliminary data.</text>
</comment>
<reference evidence="2" key="1">
    <citation type="journal article" date="2022" name="bioRxiv">
        <title>Sequencing and chromosome-scale assembly of the giantPleurodeles waltlgenome.</title>
        <authorList>
            <person name="Brown T."/>
            <person name="Elewa A."/>
            <person name="Iarovenko S."/>
            <person name="Subramanian E."/>
            <person name="Araus A.J."/>
            <person name="Petzold A."/>
            <person name="Susuki M."/>
            <person name="Suzuki K.-i.T."/>
            <person name="Hayashi T."/>
            <person name="Toyoda A."/>
            <person name="Oliveira C."/>
            <person name="Osipova E."/>
            <person name="Leigh N.D."/>
            <person name="Simon A."/>
            <person name="Yun M.H."/>
        </authorList>
    </citation>
    <scope>NUCLEOTIDE SEQUENCE</scope>
    <source>
        <strain evidence="2">20211129_DDA</strain>
        <tissue evidence="2">Liver</tissue>
    </source>
</reference>
<feature type="compositionally biased region" description="Low complexity" evidence="1">
    <location>
        <begin position="75"/>
        <end position="90"/>
    </location>
</feature>
<feature type="compositionally biased region" description="Basic and acidic residues" evidence="1">
    <location>
        <begin position="51"/>
        <end position="72"/>
    </location>
</feature>
<evidence type="ECO:0000313" key="3">
    <source>
        <dbReference type="Proteomes" id="UP001066276"/>
    </source>
</evidence>
<evidence type="ECO:0000313" key="2">
    <source>
        <dbReference type="EMBL" id="KAJ1198916.1"/>
    </source>
</evidence>
<dbReference type="EMBL" id="JANPWB010000003">
    <property type="protein sequence ID" value="KAJ1198916.1"/>
    <property type="molecule type" value="Genomic_DNA"/>
</dbReference>
<gene>
    <name evidence="2" type="ORF">NDU88_002754</name>
</gene>
<name>A0AAV7VDH2_PLEWA</name>
<organism evidence="2 3">
    <name type="scientific">Pleurodeles waltl</name>
    <name type="common">Iberian ribbed newt</name>
    <dbReference type="NCBI Taxonomy" id="8319"/>
    <lineage>
        <taxon>Eukaryota</taxon>
        <taxon>Metazoa</taxon>
        <taxon>Chordata</taxon>
        <taxon>Craniata</taxon>
        <taxon>Vertebrata</taxon>
        <taxon>Euteleostomi</taxon>
        <taxon>Amphibia</taxon>
        <taxon>Batrachia</taxon>
        <taxon>Caudata</taxon>
        <taxon>Salamandroidea</taxon>
        <taxon>Salamandridae</taxon>
        <taxon>Pleurodelinae</taxon>
        <taxon>Pleurodeles</taxon>
    </lineage>
</organism>
<feature type="region of interest" description="Disordered" evidence="1">
    <location>
        <begin position="1"/>
        <end position="116"/>
    </location>
</feature>
<keyword evidence="3" id="KW-1185">Reference proteome</keyword>